<comment type="caution">
    <text evidence="3">The sequence shown here is derived from an EMBL/GenBank/DDBJ whole genome shotgun (WGS) entry which is preliminary data.</text>
</comment>
<keyword evidence="2" id="KW-0472">Membrane</keyword>
<evidence type="ECO:0008006" key="5">
    <source>
        <dbReference type="Google" id="ProtNLM"/>
    </source>
</evidence>
<reference evidence="3 4" key="1">
    <citation type="journal article" date="2019" name="Int. J. Syst. Evol. Microbiol.">
        <title>The Global Catalogue of Microorganisms (GCM) 10K type strain sequencing project: providing services to taxonomists for standard genome sequencing and annotation.</title>
        <authorList>
            <consortium name="The Broad Institute Genomics Platform"/>
            <consortium name="The Broad Institute Genome Sequencing Center for Infectious Disease"/>
            <person name="Wu L."/>
            <person name="Ma J."/>
        </authorList>
    </citation>
    <scope>NUCLEOTIDE SEQUENCE [LARGE SCALE GENOMIC DNA]</scope>
    <source>
        <strain evidence="3 4">JCM 15421</strain>
    </source>
</reference>
<feature type="transmembrane region" description="Helical" evidence="2">
    <location>
        <begin position="12"/>
        <end position="32"/>
    </location>
</feature>
<dbReference type="Proteomes" id="UP001501523">
    <property type="component" value="Unassembled WGS sequence"/>
</dbReference>
<evidence type="ECO:0000313" key="3">
    <source>
        <dbReference type="EMBL" id="GAA0719398.1"/>
    </source>
</evidence>
<gene>
    <name evidence="3" type="ORF">GCM10009105_27840</name>
</gene>
<dbReference type="EMBL" id="BAAAEU010000024">
    <property type="protein sequence ID" value="GAA0719398.1"/>
    <property type="molecule type" value="Genomic_DNA"/>
</dbReference>
<name>A0ABN1IR75_9GAMM</name>
<feature type="coiled-coil region" evidence="1">
    <location>
        <begin position="32"/>
        <end position="59"/>
    </location>
</feature>
<keyword evidence="2" id="KW-1133">Transmembrane helix</keyword>
<organism evidence="3 4">
    <name type="scientific">Dokdonella soli</name>
    <dbReference type="NCBI Taxonomy" id="529810"/>
    <lineage>
        <taxon>Bacteria</taxon>
        <taxon>Pseudomonadati</taxon>
        <taxon>Pseudomonadota</taxon>
        <taxon>Gammaproteobacteria</taxon>
        <taxon>Lysobacterales</taxon>
        <taxon>Rhodanobacteraceae</taxon>
        <taxon>Dokdonella</taxon>
    </lineage>
</organism>
<protein>
    <recommendedName>
        <fullName evidence="5">Chemotaxis methyl-accepting receptor HlyB-like 4HB MCP domain-containing protein</fullName>
    </recommendedName>
</protein>
<feature type="transmembrane region" description="Helical" evidence="2">
    <location>
        <begin position="184"/>
        <end position="204"/>
    </location>
</feature>
<keyword evidence="1" id="KW-0175">Coiled coil</keyword>
<evidence type="ECO:0000256" key="1">
    <source>
        <dbReference type="SAM" id="Coils"/>
    </source>
</evidence>
<accession>A0ABN1IR75</accession>
<proteinExistence type="predicted"/>
<sequence>MPRFLVRHAKTISVVAGFVLGVIGTAWSFIVVDRLGEAMRQLSDTKADLTQQVQSLNSIASEYFIANQQGDLIFILALQDSARQEVASLIYKGNMLDRGTPVRNMIGALAIAKQLDYRQTYDAYEKLNDEARANLSFANFTQLKQAEQVVIAKGQARVPLLQNSLFEVEKAMNANGAAQKRSRVIGFISSIFGSFLLLLANLIAQSRAPD</sequence>
<evidence type="ECO:0000256" key="2">
    <source>
        <dbReference type="SAM" id="Phobius"/>
    </source>
</evidence>
<keyword evidence="2" id="KW-0812">Transmembrane</keyword>
<evidence type="ECO:0000313" key="4">
    <source>
        <dbReference type="Proteomes" id="UP001501523"/>
    </source>
</evidence>
<dbReference type="RefSeq" id="WP_343792178.1">
    <property type="nucleotide sequence ID" value="NZ_BAAAEU010000024.1"/>
</dbReference>
<keyword evidence="4" id="KW-1185">Reference proteome</keyword>